<dbReference type="InterPro" id="IPR005212">
    <property type="entry name" value="EvaA-like"/>
</dbReference>
<evidence type="ECO:0000259" key="1">
    <source>
        <dbReference type="Pfam" id="PF03559"/>
    </source>
</evidence>
<dbReference type="Proteomes" id="UP000660554">
    <property type="component" value="Unassembled WGS sequence"/>
</dbReference>
<sequence length="452" mass="51192">MFSGIAEFHDWYAGRRRAHGYRVDRIPLDALDGWRTDPDSGNLVHRTGRFFTVEGLDVADSGREVSAWQQPIIVQPEQGVLGILVKEFGGVPHFLLQVKMEPGNVNGLQLSPTVQATRSNFTGAHGGRSVPYLEYFTAPRSGRVLSDVLQSEQASWFLAKRNRNMIVQVDGDVPVLEDFCWLDFEQIAQLLREPNLVNMDTRTVLAGAASWRDRDADLVADTFRGALARSWAPGNVALHDTTHLLSWFTEAKNRCTLARQLVPLTKVEGWGRRDGALVHDRDQHFAVIGVSVETDSREVARWHQPMFEPRSQGVIAFLVRRIGGVLHVLMQARTETGGFDGVEMAPTVQCQPDSYRGLPEERRPRFLSEVLEAPPERIRFDRVHSEEGGRFYHAQNRYLLVEVGDGFPLRVPDDYAWITLRQLTDFVRYGNHLNVEARSLLTFAGFYKEDDE</sequence>
<dbReference type="Pfam" id="PF03559">
    <property type="entry name" value="Hexose_dehydrat"/>
    <property type="match status" value="2"/>
</dbReference>
<dbReference type="Gene3D" id="3.90.79.40">
    <property type="entry name" value="EvaA sugar 2,3-dehydratase subunit"/>
    <property type="match status" value="2"/>
</dbReference>
<comment type="caution">
    <text evidence="2">The sequence shown here is derived from an EMBL/GenBank/DDBJ whole genome shotgun (WGS) entry which is preliminary data.</text>
</comment>
<reference evidence="3" key="1">
    <citation type="submission" date="2020-09" db="EMBL/GenBank/DDBJ databases">
        <title>Whole genome shotgun sequence of Streptomyces cinnamonensis NBRC 15873.</title>
        <authorList>
            <person name="Komaki H."/>
            <person name="Tamura T."/>
        </authorList>
    </citation>
    <scope>NUCLEOTIDE SEQUENCE [LARGE SCALE GENOMIC DNA]</scope>
    <source>
        <strain evidence="3">NBRC 15873</strain>
    </source>
</reference>
<gene>
    <name evidence="2" type="ORF">Scinn_11240</name>
</gene>
<accession>A0ABQ3NFX9</accession>
<protein>
    <submittedName>
        <fullName evidence="2">NDP-hexose 2,3-dehydratase</fullName>
    </submittedName>
</protein>
<dbReference type="GeneID" id="86957377"/>
<organism evidence="2 3">
    <name type="scientific">Streptomyces virginiae</name>
    <name type="common">Streptomyces cinnamonensis</name>
    <dbReference type="NCBI Taxonomy" id="1961"/>
    <lineage>
        <taxon>Bacteria</taxon>
        <taxon>Bacillati</taxon>
        <taxon>Actinomycetota</taxon>
        <taxon>Actinomycetes</taxon>
        <taxon>Kitasatosporales</taxon>
        <taxon>Streptomycetaceae</taxon>
        <taxon>Streptomyces</taxon>
    </lineage>
</organism>
<evidence type="ECO:0000313" key="2">
    <source>
        <dbReference type="EMBL" id="GHI11661.1"/>
    </source>
</evidence>
<keyword evidence="3" id="KW-1185">Reference proteome</keyword>
<proteinExistence type="predicted"/>
<feature type="domain" description="dTDP-4-dehydro-6-deoxy-alpha-D-glucopyranose 2,3-dehydratase" evidence="1">
    <location>
        <begin position="6"/>
        <end position="206"/>
    </location>
</feature>
<dbReference type="EMBL" id="BNDV01000002">
    <property type="protein sequence ID" value="GHI11661.1"/>
    <property type="molecule type" value="Genomic_DNA"/>
</dbReference>
<feature type="domain" description="dTDP-4-dehydro-6-deoxy-alpha-D-glucopyranose 2,3-dehydratase" evidence="1">
    <location>
        <begin position="242"/>
        <end position="442"/>
    </location>
</feature>
<name>A0ABQ3NFX9_STRVG</name>
<dbReference type="RefSeq" id="WP_053612413.1">
    <property type="nucleotide sequence ID" value="NZ_BMRU01000028.1"/>
</dbReference>
<evidence type="ECO:0000313" key="3">
    <source>
        <dbReference type="Proteomes" id="UP000660554"/>
    </source>
</evidence>
<dbReference type="InterPro" id="IPR038153">
    <property type="entry name" value="EvaA-like_sf"/>
</dbReference>